<dbReference type="InterPro" id="IPR052894">
    <property type="entry name" value="AsmA-related"/>
</dbReference>
<dbReference type="EMBL" id="JBHSDC010000022">
    <property type="protein sequence ID" value="MFC4232595.1"/>
    <property type="molecule type" value="Genomic_DNA"/>
</dbReference>
<feature type="domain" description="AsmA" evidence="2">
    <location>
        <begin position="8"/>
        <end position="217"/>
    </location>
</feature>
<dbReference type="PANTHER" id="PTHR30441">
    <property type="entry name" value="DUF748 DOMAIN-CONTAINING PROTEIN"/>
    <property type="match status" value="1"/>
</dbReference>
<reference evidence="4" key="1">
    <citation type="journal article" date="2019" name="Int. J. Syst. Evol. Microbiol.">
        <title>The Global Catalogue of Microorganisms (GCM) 10K type strain sequencing project: providing services to taxonomists for standard genome sequencing and annotation.</title>
        <authorList>
            <consortium name="The Broad Institute Genomics Platform"/>
            <consortium name="The Broad Institute Genome Sequencing Center for Infectious Disease"/>
            <person name="Wu L."/>
            <person name="Ma J."/>
        </authorList>
    </citation>
    <scope>NUCLEOTIDE SEQUENCE [LARGE SCALE GENOMIC DNA]</scope>
    <source>
        <strain evidence="4">CECT 8010</strain>
    </source>
</reference>
<evidence type="ECO:0000259" key="2">
    <source>
        <dbReference type="Pfam" id="PF05170"/>
    </source>
</evidence>
<name>A0ABV8PZD2_9BACT</name>
<dbReference type="PANTHER" id="PTHR30441:SF8">
    <property type="entry name" value="DUF748 DOMAIN-CONTAINING PROTEIN"/>
    <property type="match status" value="1"/>
</dbReference>
<gene>
    <name evidence="3" type="ORF">ACFOW1_11870</name>
</gene>
<evidence type="ECO:0000313" key="4">
    <source>
        <dbReference type="Proteomes" id="UP001595906"/>
    </source>
</evidence>
<dbReference type="RefSeq" id="WP_379014503.1">
    <property type="nucleotide sequence ID" value="NZ_JBHSDC010000022.1"/>
</dbReference>
<proteinExistence type="predicted"/>
<feature type="transmembrane region" description="Helical" evidence="1">
    <location>
        <begin position="12"/>
        <end position="31"/>
    </location>
</feature>
<keyword evidence="4" id="KW-1185">Reference proteome</keyword>
<accession>A0ABV8PZD2</accession>
<organism evidence="3 4">
    <name type="scientific">Parasediminibacterium paludis</name>
    <dbReference type="NCBI Taxonomy" id="908966"/>
    <lineage>
        <taxon>Bacteria</taxon>
        <taxon>Pseudomonadati</taxon>
        <taxon>Bacteroidota</taxon>
        <taxon>Chitinophagia</taxon>
        <taxon>Chitinophagales</taxon>
        <taxon>Chitinophagaceae</taxon>
        <taxon>Parasediminibacterium</taxon>
    </lineage>
</organism>
<dbReference type="InterPro" id="IPR007844">
    <property type="entry name" value="AsmA"/>
</dbReference>
<sequence>MIKQILLKSLKIAAISFFSLVALLFLAPFLFPQRISDEIKKLATNSFTTSVNFSKARLSFFNHFPSLTLTLYDFDLNGSAPYANTTLVKAKEVALGINIASLLSKKIDIDEIYLTEAAINIQVDAEGKPNYNVYKAGKVDTTTVKDSSSASLKIEKIVVEKSSVTYDDRSLPMYINAVGFEYKGKGDLSKAIFDLTTHAEVAAVDFMYGGRQYFVSKKLQADLITKINTNSLAFIFEKNDLKINKLPFDFTGKFEFLKNGYDMLFKLNSNATDLHDIFTALPPEYITWLDKTEVKGTGDINAELSGKFIASTNTMPDLKLNIGVRNGYIANNKTPSPVKNLFLNFETKLPGLNPDSLYVNIDSIFFNIDKDYFSSVVQIKGIKQPYIKAKINSEIDLDKWDKAFGISTFDVKGLFKLHATADGNYTTTTVKHLRIIDTVISSIPNFKVESSLINGYFKHANVAEPVTNIAFNLNASCSDNKYQHTKLSIENLNANVLSNYIKGFFKLSGGDNYPIEANIKSKFNLADVKQFYPLDSIELKGNLLVDVLSSGTYNPVKKAFPKTTAAISLVNGSVKTKYYPSPIEKINVEATVTNNDGTLKGTSISIKPASLEFEKQLFTVKASIENLSDIKYDITSNGVLDIGRIYKVFALDGIGVNGSIETHVSLQGKQSDAIRGLYDRLRNSGTMKVNNVALTYERFPQPLLVKSGLFRFQQENMWFDEFNASYGKTNFSLNGNLQNVINYVMQSQSLLKGDFKLNSNKIYVDELMAFAPVKGDTSSKKSASTGVIMIPDNIDVTLTANANKVLYNGLQLDSAHGNLTISNGKLMLKETGFNIIGAAAVMDATYVSQSATKAYFDFHITAKDFDVNKAYRQIELFHNMASSAKYLKGIVSVDYALKGKLDDNMMPIYPSLEGGGVLSVQNVQVKGLKLFTAVSKATNRDSLNNPNLKKVDFKTTIKNNIITLERTKMRILGFRPRIEGQVSLDGRLNLKMRIGLPPLGIFGIPVSITGTQANPKVALRRGKDADNLEETPDSTQN</sequence>
<keyword evidence="1" id="KW-0472">Membrane</keyword>
<dbReference type="Proteomes" id="UP001595906">
    <property type="component" value="Unassembled WGS sequence"/>
</dbReference>
<keyword evidence="1" id="KW-0812">Transmembrane</keyword>
<evidence type="ECO:0000313" key="3">
    <source>
        <dbReference type="EMBL" id="MFC4232595.1"/>
    </source>
</evidence>
<keyword evidence="1" id="KW-1133">Transmembrane helix</keyword>
<evidence type="ECO:0000256" key="1">
    <source>
        <dbReference type="SAM" id="Phobius"/>
    </source>
</evidence>
<comment type="caution">
    <text evidence="3">The sequence shown here is derived from an EMBL/GenBank/DDBJ whole genome shotgun (WGS) entry which is preliminary data.</text>
</comment>
<protein>
    <submittedName>
        <fullName evidence="3">AsmA-like C-terminal region-containing protein</fullName>
    </submittedName>
</protein>
<dbReference type="Pfam" id="PF05170">
    <property type="entry name" value="AsmA"/>
    <property type="match status" value="1"/>
</dbReference>